<dbReference type="EMBL" id="JAODNV010000027">
    <property type="protein sequence ID" value="MCT8992160.1"/>
    <property type="molecule type" value="Genomic_DNA"/>
</dbReference>
<keyword evidence="1" id="KW-0175">Coiled coil</keyword>
<organism evidence="4 5">
    <name type="scientific">Chelativorans petroleitrophicus</name>
    <dbReference type="NCBI Taxonomy" id="2975484"/>
    <lineage>
        <taxon>Bacteria</taxon>
        <taxon>Pseudomonadati</taxon>
        <taxon>Pseudomonadota</taxon>
        <taxon>Alphaproteobacteria</taxon>
        <taxon>Hyphomicrobiales</taxon>
        <taxon>Phyllobacteriaceae</taxon>
        <taxon>Chelativorans</taxon>
    </lineage>
</organism>
<comment type="caution">
    <text evidence="4">The sequence shown here is derived from an EMBL/GenBank/DDBJ whole genome shotgun (WGS) entry which is preliminary data.</text>
</comment>
<feature type="coiled-coil region" evidence="1">
    <location>
        <begin position="472"/>
        <end position="553"/>
    </location>
</feature>
<reference evidence="4" key="1">
    <citation type="submission" date="2022-08" db="EMBL/GenBank/DDBJ databases">
        <title>Chelativorans sichuanense sp. nov., a paraffin oil-degrading bacterium isolated from a mixture of oil-based drill cuttings and paddy soil.</title>
        <authorList>
            <person name="Yu J."/>
            <person name="Liu H."/>
            <person name="Chen Q."/>
        </authorList>
    </citation>
    <scope>NUCLEOTIDE SEQUENCE</scope>
    <source>
        <strain evidence="4">SCAU 2101</strain>
    </source>
</reference>
<gene>
    <name evidence="4" type="ORF">NYR54_18005</name>
</gene>
<proteinExistence type="predicted"/>
<dbReference type="RefSeq" id="WP_261517114.1">
    <property type="nucleotide sequence ID" value="NZ_JAODNV010000027.1"/>
</dbReference>
<feature type="region of interest" description="Disordered" evidence="2">
    <location>
        <begin position="886"/>
        <end position="905"/>
    </location>
</feature>
<evidence type="ECO:0000313" key="5">
    <source>
        <dbReference type="Proteomes" id="UP001149009"/>
    </source>
</evidence>
<evidence type="ECO:0000313" key="4">
    <source>
        <dbReference type="EMBL" id="MCT8992160.1"/>
    </source>
</evidence>
<accession>A0A9X2XCN7</accession>
<dbReference type="Proteomes" id="UP001149009">
    <property type="component" value="Unassembled WGS sequence"/>
</dbReference>
<dbReference type="Gene3D" id="3.90.930.1">
    <property type="match status" value="1"/>
</dbReference>
<keyword evidence="3" id="KW-0732">Signal</keyword>
<feature type="compositionally biased region" description="Low complexity" evidence="2">
    <location>
        <begin position="204"/>
        <end position="216"/>
    </location>
</feature>
<feature type="chain" id="PRO_5040928177" evidence="3">
    <location>
        <begin position="22"/>
        <end position="1281"/>
    </location>
</feature>
<evidence type="ECO:0000256" key="2">
    <source>
        <dbReference type="SAM" id="MobiDB-lite"/>
    </source>
</evidence>
<evidence type="ECO:0000256" key="3">
    <source>
        <dbReference type="SAM" id="SignalP"/>
    </source>
</evidence>
<evidence type="ECO:0000256" key="1">
    <source>
        <dbReference type="SAM" id="Coils"/>
    </source>
</evidence>
<feature type="region of interest" description="Disordered" evidence="2">
    <location>
        <begin position="191"/>
        <end position="217"/>
    </location>
</feature>
<keyword evidence="5" id="KW-1185">Reference proteome</keyword>
<sequence>MKKSPLLGSVALIALTLPTMAQDRLCRGEPTEVIFSYYEDSPQPKVECRGGIVGAMDCVADKIANAGDAGWIGATYKVRVTPVVEELPDGSMRVKLELDKPEFRSDPGLPAEARTRAIRESRLMEARLKGFEAIVPPAGSAPAPAEAAATAADAPDANEGGLLNVNLLPFAPDRPQPSETMVASKKLLDAIRKREGGPREEKSGAGSEEAGGSLSSIPVPLADNGLLAAEGPANLTLCNPAGTGSAELPEGLDFQILPGDEPGEWFLRWRLPDGSVAESALAEIIDPETGATTILEANPFGDIRESTLWPDGTLTTDRFWPEGDQSTTTFSPDGTLDHIVREPDGSFTHQTVEPDGSIVTERRDAEGKLIETVTQRPNGWVERVTGAGNFSATLADEEGTIVVETDRSGNRLIARFDKHGNLVEHQGHVPFPYEPGRYYFEKVIGGTDWDQLPEHMKRRFANSERDVDEMLLNWAQRDAAAAQERRKAAEREAADAAAWAETERKLADIAAEQEEADRRAAERQAKWERQQAIEASREKARDLQRQYDEAAARGDKEAMQRIIAEQEEHHEKSHELLMPTEEEARAMDELAALRQQLSDEIRVKAAKRAEAEIAGALKGMDRWDAFTGPGQYLSIGADMQHQTSAATRVALGERAEARARQAVIDEMLNDPSISDAKRAMLLDLREISQVKEEGASRLLMDNARLAAAGYAADVATAITGAKLVSGLTTATNILARQAAGTALRVLPREAGRKAAREFLGVGKTLTERGILEVAGKATTGAAAGLTRVAVGKEASETVARALGTDVGTPILDALSRGSKYVTDNAAVEVVTEGLSRARDAVASGAGALASRIRQGIGQGAVSNSAATAAGREASGATVARVAAPHPADALPPPVSGPQTARRAATLGDDAARGRADWARTPQQARAQVVDDMLRNIEQEAASGNPTARQVHKELQEGSLTVELDPAAAQPHSLLENGRVILDPTDGSRLRSGKELAELAVQSRAPRPDSRIVVDELSPDDLARMGDGPAIQPGVNDPTVRIPPPGVNDPTVRIPPPGVNDPTVRIPPPGVNDPTVRIPPPGVNDPTVRIPPPGVNDPTVRIPPPASESVVPVPSVVPEHLRLAHLPSALRETEERAWEGLYRGDLSASRTNLRELATVDYLYKLLKPAERQLAEEAARRMRALGVDNLEAHSYAGLFAGRTEITMLPSGEVIREPLDVVTLAAEGLANYRTRAVSIEEFARVNGITVSEARSVFKRIAKRVSKDFSEGGVPARPVVPGNGN</sequence>
<feature type="signal peptide" evidence="3">
    <location>
        <begin position="1"/>
        <end position="21"/>
    </location>
</feature>
<feature type="region of interest" description="Disordered" evidence="2">
    <location>
        <begin position="1048"/>
        <end position="1089"/>
    </location>
</feature>
<feature type="compositionally biased region" description="Basic and acidic residues" evidence="2">
    <location>
        <begin position="191"/>
        <end position="203"/>
    </location>
</feature>
<protein>
    <submittedName>
        <fullName evidence="4">Uncharacterized protein</fullName>
    </submittedName>
</protein>
<name>A0A9X2XCN7_9HYPH</name>